<feature type="region of interest" description="Disordered" evidence="1">
    <location>
        <begin position="1"/>
        <end position="129"/>
    </location>
</feature>
<sequence length="333" mass="36432">MASRPVESGSSTRPKSRESLSPTASRPESNSSSKASSPTESINFRFLNFGNPQEQRNAKTRRDVRSHVTTRQHRIQRRANAEQAQADRQSPSEAGSSSLSQSQTPAREASSAEEDTSPSLPEQSVPPTTLRRINMADIYPSEWHPHLRPIMDHYLQNMSIDLPNNDPTSRTLLATHFMALILSDPAPIHAVMLIASTHHAKIHGADAHTISTLQLKGMAIQEINRALTEHGAEGRAISDQLILAVAKMATYEMLFGDASQTFSLHMAGLQRMVTLRGGLQALGCYGLLESSLLWLDANAAAHTGVLYFPPSSFPSSRGHPKADQQLFVWGAQT</sequence>
<dbReference type="InterPro" id="IPR021858">
    <property type="entry name" value="Fun_TF"/>
</dbReference>
<dbReference type="Pfam" id="PF11951">
    <property type="entry name" value="Fungal_trans_2"/>
    <property type="match status" value="1"/>
</dbReference>
<dbReference type="OrthoDB" id="4159781at2759"/>
<organism evidence="3">
    <name type="scientific">Dissoconium aciculare CBS 342.82</name>
    <dbReference type="NCBI Taxonomy" id="1314786"/>
    <lineage>
        <taxon>Eukaryota</taxon>
        <taxon>Fungi</taxon>
        <taxon>Dikarya</taxon>
        <taxon>Ascomycota</taxon>
        <taxon>Pezizomycotina</taxon>
        <taxon>Dothideomycetes</taxon>
        <taxon>Dothideomycetidae</taxon>
        <taxon>Mycosphaerellales</taxon>
        <taxon>Dissoconiaceae</taxon>
        <taxon>Dissoconium</taxon>
    </lineage>
</organism>
<gene>
    <name evidence="3" type="ORF">K489DRAFT_408642</name>
</gene>
<dbReference type="PANTHER" id="PTHR37540">
    <property type="entry name" value="TRANSCRIPTION FACTOR (ACR-2), PUTATIVE-RELATED-RELATED"/>
    <property type="match status" value="1"/>
</dbReference>
<evidence type="ECO:0008006" key="4">
    <source>
        <dbReference type="Google" id="ProtNLM"/>
    </source>
</evidence>
<dbReference type="GeneID" id="54365304"/>
<reference evidence="3" key="2">
    <citation type="submission" date="2020-04" db="EMBL/GenBank/DDBJ databases">
        <authorList>
            <consortium name="NCBI Genome Project"/>
        </authorList>
    </citation>
    <scope>NUCLEOTIDE SEQUENCE</scope>
    <source>
        <strain evidence="3">CBS 342.82</strain>
    </source>
</reference>
<feature type="compositionally biased region" description="Low complexity" evidence="1">
    <location>
        <begin position="89"/>
        <end position="103"/>
    </location>
</feature>
<accession>A0A6J3M8B5</accession>
<dbReference type="AlphaFoldDB" id="A0A6J3M8B5"/>
<dbReference type="Proteomes" id="UP000504637">
    <property type="component" value="Unplaced"/>
</dbReference>
<evidence type="ECO:0000313" key="2">
    <source>
        <dbReference type="Proteomes" id="UP000504637"/>
    </source>
</evidence>
<feature type="compositionally biased region" description="Basic residues" evidence="1">
    <location>
        <begin position="67"/>
        <end position="77"/>
    </location>
</feature>
<keyword evidence="2" id="KW-1185">Reference proteome</keyword>
<evidence type="ECO:0000313" key="3">
    <source>
        <dbReference type="RefSeq" id="XP_033461271.1"/>
    </source>
</evidence>
<evidence type="ECO:0000256" key="1">
    <source>
        <dbReference type="SAM" id="MobiDB-lite"/>
    </source>
</evidence>
<reference evidence="3" key="1">
    <citation type="submission" date="2020-01" db="EMBL/GenBank/DDBJ databases">
        <authorList>
            <consortium name="DOE Joint Genome Institute"/>
            <person name="Haridas S."/>
            <person name="Albert R."/>
            <person name="Binder M."/>
            <person name="Bloem J."/>
            <person name="Labutti K."/>
            <person name="Salamov A."/>
            <person name="Andreopoulos B."/>
            <person name="Baker S.E."/>
            <person name="Barry K."/>
            <person name="Bills G."/>
            <person name="Bluhm B.H."/>
            <person name="Cannon C."/>
            <person name="Castanera R."/>
            <person name="Culley D.E."/>
            <person name="Daum C."/>
            <person name="Ezra D."/>
            <person name="Gonzalez J.B."/>
            <person name="Henrissat B."/>
            <person name="Kuo A."/>
            <person name="Liang C."/>
            <person name="Lipzen A."/>
            <person name="Lutzoni F."/>
            <person name="Magnuson J."/>
            <person name="Mondo S."/>
            <person name="Nolan M."/>
            <person name="Ohm R."/>
            <person name="Pangilinan J."/>
            <person name="Park H.-J."/>
            <person name="Ramirez L."/>
            <person name="Alfaro M."/>
            <person name="Sun H."/>
            <person name="Tritt A."/>
            <person name="Yoshinaga Y."/>
            <person name="Zwiers L.-H."/>
            <person name="Turgeon B.G."/>
            <person name="Goodwin S.B."/>
            <person name="Spatafora J.W."/>
            <person name="Crous P.W."/>
            <person name="Grigoriev I.V."/>
        </authorList>
    </citation>
    <scope>NUCLEOTIDE SEQUENCE</scope>
    <source>
        <strain evidence="3">CBS 342.82</strain>
    </source>
</reference>
<feature type="compositionally biased region" description="Polar residues" evidence="1">
    <location>
        <begin position="117"/>
        <end position="127"/>
    </location>
</feature>
<dbReference type="PANTHER" id="PTHR37540:SF5">
    <property type="entry name" value="TRANSCRIPTION FACTOR DOMAIN-CONTAINING PROTEIN"/>
    <property type="match status" value="1"/>
</dbReference>
<feature type="compositionally biased region" description="Low complexity" evidence="1">
    <location>
        <begin position="24"/>
        <end position="41"/>
    </location>
</feature>
<protein>
    <recommendedName>
        <fullName evidence="4">Transcription factor domain-containing protein</fullName>
    </recommendedName>
</protein>
<feature type="compositionally biased region" description="Basic and acidic residues" evidence="1">
    <location>
        <begin position="56"/>
        <end position="66"/>
    </location>
</feature>
<feature type="compositionally biased region" description="Polar residues" evidence="1">
    <location>
        <begin position="8"/>
        <end position="23"/>
    </location>
</feature>
<reference evidence="3" key="3">
    <citation type="submission" date="2025-08" db="UniProtKB">
        <authorList>
            <consortium name="RefSeq"/>
        </authorList>
    </citation>
    <scope>IDENTIFICATION</scope>
    <source>
        <strain evidence="3">CBS 342.82</strain>
    </source>
</reference>
<dbReference type="RefSeq" id="XP_033461271.1">
    <property type="nucleotide sequence ID" value="XM_033607504.1"/>
</dbReference>
<name>A0A6J3M8B5_9PEZI</name>
<proteinExistence type="predicted"/>